<gene>
    <name evidence="3" type="ORF">TCIL3000_8_440</name>
</gene>
<name>G0UR27_TRYCI</name>
<dbReference type="PANTHER" id="PTHR13179:SF8">
    <property type="entry name" value="GATOR COMPLEX PROTEIN DEPDC5"/>
    <property type="match status" value="1"/>
</dbReference>
<evidence type="ECO:0000259" key="2">
    <source>
        <dbReference type="Pfam" id="PF12257"/>
    </source>
</evidence>
<dbReference type="GO" id="GO:0010508">
    <property type="term" value="P:positive regulation of autophagy"/>
    <property type="evidence" value="ECO:0007669"/>
    <property type="project" value="TreeGrafter"/>
</dbReference>
<dbReference type="PANTHER" id="PTHR13179">
    <property type="entry name" value="DEP DOMAIN CONTAINING PROTEIN 5"/>
    <property type="match status" value="1"/>
</dbReference>
<dbReference type="GO" id="GO:1990130">
    <property type="term" value="C:GATOR1 complex"/>
    <property type="evidence" value="ECO:0007669"/>
    <property type="project" value="TreeGrafter"/>
</dbReference>
<dbReference type="Pfam" id="PF12257">
    <property type="entry name" value="IML1"/>
    <property type="match status" value="1"/>
</dbReference>
<dbReference type="InterPro" id="IPR027244">
    <property type="entry name" value="IML1"/>
</dbReference>
<reference evidence="3" key="1">
    <citation type="journal article" date="2012" name="Proc. Natl. Acad. Sci. U.S.A.">
        <title>Antigenic diversity is generated by distinct evolutionary mechanisms in African trypanosome species.</title>
        <authorList>
            <person name="Jackson A.P."/>
            <person name="Berry A."/>
            <person name="Aslett M."/>
            <person name="Allison H.C."/>
            <person name="Burton P."/>
            <person name="Vavrova-Anderson J."/>
            <person name="Brown R."/>
            <person name="Browne H."/>
            <person name="Corton N."/>
            <person name="Hauser H."/>
            <person name="Gamble J."/>
            <person name="Gilderthorp R."/>
            <person name="Marcello L."/>
            <person name="McQuillan J."/>
            <person name="Otto T.D."/>
            <person name="Quail M.A."/>
            <person name="Sanders M.J."/>
            <person name="van Tonder A."/>
            <person name="Ginger M.L."/>
            <person name="Field M.C."/>
            <person name="Barry J.D."/>
            <person name="Hertz-Fowler C."/>
            <person name="Berriman M."/>
        </authorList>
    </citation>
    <scope>NUCLEOTIDE SEQUENCE</scope>
    <source>
        <strain evidence="3">IL3000</strain>
    </source>
</reference>
<dbReference type="EMBL" id="HE575321">
    <property type="protein sequence ID" value="CCC91838.1"/>
    <property type="molecule type" value="Genomic_DNA"/>
</dbReference>
<protein>
    <recommendedName>
        <fullName evidence="2">Vacuolar membrane-associated protein Iml1 N-terminal domain-containing protein</fullName>
    </recommendedName>
</protein>
<dbReference type="VEuPathDB" id="TriTrypDB:TcIL3000_8_440"/>
<dbReference type="GO" id="GO:0005096">
    <property type="term" value="F:GTPase activator activity"/>
    <property type="evidence" value="ECO:0007669"/>
    <property type="project" value="InterPro"/>
</dbReference>
<evidence type="ECO:0000313" key="3">
    <source>
        <dbReference type="EMBL" id="CCC91838.1"/>
    </source>
</evidence>
<feature type="compositionally biased region" description="Basic residues" evidence="1">
    <location>
        <begin position="1"/>
        <end position="10"/>
    </location>
</feature>
<feature type="region of interest" description="Disordered" evidence="1">
    <location>
        <begin position="1"/>
        <end position="22"/>
    </location>
</feature>
<dbReference type="InterPro" id="IPR048255">
    <property type="entry name" value="IML1_N"/>
</dbReference>
<feature type="domain" description="Vacuolar membrane-associated protein Iml1 N-terminal" evidence="2">
    <location>
        <begin position="348"/>
        <end position="612"/>
    </location>
</feature>
<accession>G0UR27</accession>
<evidence type="ECO:0000256" key="1">
    <source>
        <dbReference type="SAM" id="MobiDB-lite"/>
    </source>
</evidence>
<proteinExistence type="predicted"/>
<sequence length="1549" mass="170355">MATVPLRRRRPEIVKPTTSSENDTPVTIVFRSHTDSTAKVPFLYHPKNFGLPMPSGDGCFSEAIIELSVPDVDNTNTGTDGHKNNSAVAVPPSASGQGAFSAATLDNAVSFTSTLSSLPVVPSSRVDSGLLRSNASFLLETASTGGATTCGKGSGRTESQCLPQDGAAAAHSGRYETWVCRAYCFGDKDAMHSNGAISVHQSLANRSKFINDITNGKAIGRLLPSYDVVRKRYGLSHVELSFENQKVSRPDMFLVSEALRDSILYEGQEINLLGFTFKVNELLQKTCSGTDMSASVEKNSSSRGTIFSQSSNLCSPGPGSCRLRTTCELAQAPMGNKCEGVSSGGLSSVRCGLVTGETLINFLSLSPLHYIVLEISAQMWKTTSDGCILLDWSVKNFIGEYLTQQIAKYKASPRLRVVMVGRLCPQYAVRNCVDILHVIQVPSDHRGTSVAKEITFQLEEFLRRVLCEVKETLRRACGITSLGVSLPTPAAGVDGGVASPLNGAHAVKTEGSVPSITVDDINKLTVGDIFVHAKKSCTMETICLLVDESEEFVVERNTGVLITVVSAGKGVFQITYDVLQAICNRLLRIGMEKVNVICMGRPPLHVTPLLEYVCEEDNSNSPDYVNDRHPSHCVYEKPEWLQCFFYHPRPGSAAGNLLAPELFTKEEWTLRQERENKRRCEAGDSVHLISGVELPPPLHQEALLLPAVDFQHIAPPSAFDTMERPCQLGPAATSPALSRKVTNDGERLSVSYSCSSDLLSNTVTTPSPLPDAAKGCSSCSWKVPNGALGSSGLVTDTAFCGRAGPHGRQKSSASNQSGQLPFACARWYKLESGVVGKDTRQVQGNIFEVFLRSKGKQSWRNRTGYLLSSLESCGIFVCGKNVLDSNIQSGSMILRLDINGKAIPGAMWDPCLVREESGWAKLMNCFTGKKDPAAPDECGYFESKFCAEKIFSRELSVIVDGGQILLLATRRNNVSFKISETVVFMFSKALFLYQSIAVPDLSTSQPMAESLVTDRQRVEEHTVVSRQSNPSSVTVAHIQLKTNILFTVKPTNPYCTTDLSSEAPSTAQGVSTMTILRRRWEFSHPELPSSCRSDGGVVSAQRSPWSALCYCRILPLFGVKAVYPRDSFFDKPTHQYSVPNRDGVHFLEHVLHRLSKQYQIVVPRAPIAEMGWPREDPAPHSQLVMSIGYQVHDMKIDETGQTLHITRLMHRGMYTNFCNTRVKHGFLLLNYLEGGLSTREVCMNTQIGEEEAFPWDALDSNINDRQRLGAFLPHYPPPLSSANEVCVALLPETPVSLCAAFSDFVNVLEGSLSGNLHSSVSISWSENDEYPSVVAAGEEFQSVAPPLECVVCFDAKQHALRGRCIIDRKTGKTQLLEGPPSDCRMSMDFTAPSTYNRKCHYVVKVSWFVCMQHLVMDWIGALTANALRHHVRCVLVPPYRKTHRKDHLTVRFTVREQNQERAAILRCHLLTTLISDAYRYLPDSPAIGSDCRLLHASGLCYVTSRPHRGVVARWYENPMVRKGQPEHKQLLEEFLMALKESRACLRDLA</sequence>
<dbReference type="GO" id="GO:1904262">
    <property type="term" value="P:negative regulation of TORC1 signaling"/>
    <property type="evidence" value="ECO:0007669"/>
    <property type="project" value="TreeGrafter"/>
</dbReference>
<organism evidence="3">
    <name type="scientific">Trypanosoma congolense (strain IL3000)</name>
    <dbReference type="NCBI Taxonomy" id="1068625"/>
    <lineage>
        <taxon>Eukaryota</taxon>
        <taxon>Discoba</taxon>
        <taxon>Euglenozoa</taxon>
        <taxon>Kinetoplastea</taxon>
        <taxon>Metakinetoplastina</taxon>
        <taxon>Trypanosomatida</taxon>
        <taxon>Trypanosomatidae</taxon>
        <taxon>Trypanosoma</taxon>
        <taxon>Nannomonas</taxon>
    </lineage>
</organism>